<dbReference type="InterPro" id="IPR027876">
    <property type="entry name" value="DUF4550"/>
</dbReference>
<dbReference type="PANTHER" id="PTHR33667">
    <property type="entry name" value="SI:DKEY-57N24.6"/>
    <property type="match status" value="1"/>
</dbReference>
<accession>A0A7J7EZ90</accession>
<dbReference type="EMBL" id="JACDTQ010001846">
    <property type="protein sequence ID" value="KAF5920958.1"/>
    <property type="molecule type" value="Genomic_DNA"/>
</dbReference>
<feature type="region of interest" description="Disordered" evidence="1">
    <location>
        <begin position="224"/>
        <end position="255"/>
    </location>
</feature>
<feature type="compositionally biased region" description="Polar residues" evidence="1">
    <location>
        <begin position="243"/>
        <end position="255"/>
    </location>
</feature>
<feature type="domain" description="DUF4550" evidence="2">
    <location>
        <begin position="277"/>
        <end position="337"/>
    </location>
</feature>
<dbReference type="PANTHER" id="PTHR33667:SF7">
    <property type="entry name" value="RIKEN CDNA 1810020O05 GENE"/>
    <property type="match status" value="1"/>
</dbReference>
<dbReference type="Proteomes" id="UP000551758">
    <property type="component" value="Unassembled WGS sequence"/>
</dbReference>
<dbReference type="AlphaFoldDB" id="A0A7J7EZ90"/>
<proteinExistence type="predicted"/>
<evidence type="ECO:0000259" key="2">
    <source>
        <dbReference type="Pfam" id="PF15084"/>
    </source>
</evidence>
<keyword evidence="4" id="KW-1185">Reference proteome</keyword>
<comment type="caution">
    <text evidence="3">The sequence shown here is derived from an EMBL/GenBank/DDBJ whole genome shotgun (WGS) entry which is preliminary data.</text>
</comment>
<feature type="compositionally biased region" description="Pro residues" evidence="1">
    <location>
        <begin position="25"/>
        <end position="40"/>
    </location>
</feature>
<evidence type="ECO:0000313" key="3">
    <source>
        <dbReference type="EMBL" id="KAF5920958.1"/>
    </source>
</evidence>
<reference evidence="3 4" key="1">
    <citation type="journal article" date="2020" name="Mol. Biol. Evol.">
        <title>Interspecific Gene Flow and the Evolution of Specialization in Black and White Rhinoceros.</title>
        <authorList>
            <person name="Moodley Y."/>
            <person name="Westbury M.V."/>
            <person name="Russo I.M."/>
            <person name="Gopalakrishnan S."/>
            <person name="Rakotoarivelo A."/>
            <person name="Olsen R.A."/>
            <person name="Prost S."/>
            <person name="Tunstall T."/>
            <person name="Ryder O.A."/>
            <person name="Dalen L."/>
            <person name="Bruford M.W."/>
        </authorList>
    </citation>
    <scope>NUCLEOTIDE SEQUENCE [LARGE SCALE GENOMIC DNA]</scope>
    <source>
        <strain evidence="3">SBR-YM</strain>
        <tissue evidence="3">Skin</tissue>
    </source>
</reference>
<dbReference type="Pfam" id="PF15084">
    <property type="entry name" value="DUF4550"/>
    <property type="match status" value="1"/>
</dbReference>
<organism evidence="3 4">
    <name type="scientific">Diceros bicornis minor</name>
    <name type="common">South-central black rhinoceros</name>
    <dbReference type="NCBI Taxonomy" id="77932"/>
    <lineage>
        <taxon>Eukaryota</taxon>
        <taxon>Metazoa</taxon>
        <taxon>Chordata</taxon>
        <taxon>Craniata</taxon>
        <taxon>Vertebrata</taxon>
        <taxon>Euteleostomi</taxon>
        <taxon>Mammalia</taxon>
        <taxon>Eutheria</taxon>
        <taxon>Laurasiatheria</taxon>
        <taxon>Perissodactyla</taxon>
        <taxon>Rhinocerotidae</taxon>
        <taxon>Diceros</taxon>
    </lineage>
</organism>
<evidence type="ECO:0000256" key="1">
    <source>
        <dbReference type="SAM" id="MobiDB-lite"/>
    </source>
</evidence>
<sequence>MKAAIGFGYTYLPDLICALQQRQEAPPPGAPPPGPEPRPSPSNRSTAKLNRQTVGRPPRPEDGPRPRGLLARAAAQPVCEYRRRGLSSGCCPAHPPAGTAGALRAPRGPTPRPAAPAGRLARAPPPRTLSLCPEPCTQCPCVSRSGVLTLLDLTGRLHMLTPGLLRLSPNGKRVLCFGAARSAGPGGALQHVSALQGVGGRGQGQHGAHGLHGQLLPVRERGWRGGAPEGQSAGVRFWPPVQRSESSDGPASTGDSDVPQIIPWHFSISLTFPVNVDFGALTVRPWHEGDKVWVSWTQTFNINMTKELLKKINFHRITLRLWDTKEKILKKIRKYRSETFGFLEDAGALGKSGIRVLFEMSLEARGFSSVTG</sequence>
<protein>
    <recommendedName>
        <fullName evidence="2">DUF4550 domain-containing protein</fullName>
    </recommendedName>
</protein>
<name>A0A7J7EZ90_DICBM</name>
<feature type="region of interest" description="Disordered" evidence="1">
    <location>
        <begin position="20"/>
        <end position="68"/>
    </location>
</feature>
<feature type="compositionally biased region" description="Polar residues" evidence="1">
    <location>
        <begin position="43"/>
        <end position="53"/>
    </location>
</feature>
<feature type="region of interest" description="Disordered" evidence="1">
    <location>
        <begin position="99"/>
        <end position="123"/>
    </location>
</feature>
<gene>
    <name evidence="3" type="ORF">HPG69_006253</name>
</gene>
<evidence type="ECO:0000313" key="4">
    <source>
        <dbReference type="Proteomes" id="UP000551758"/>
    </source>
</evidence>